<dbReference type="AlphaFoldDB" id="A0A9N9TXC9"/>
<feature type="region of interest" description="Disordered" evidence="1">
    <location>
        <begin position="1"/>
        <end position="48"/>
    </location>
</feature>
<accession>A0A9N9TXC9</accession>
<proteinExistence type="predicted"/>
<evidence type="ECO:0000256" key="1">
    <source>
        <dbReference type="SAM" id="MobiDB-lite"/>
    </source>
</evidence>
<organism evidence="2 3">
    <name type="scientific">Phyllotreta striolata</name>
    <name type="common">Striped flea beetle</name>
    <name type="synonym">Crioceris striolata</name>
    <dbReference type="NCBI Taxonomy" id="444603"/>
    <lineage>
        <taxon>Eukaryota</taxon>
        <taxon>Metazoa</taxon>
        <taxon>Ecdysozoa</taxon>
        <taxon>Arthropoda</taxon>
        <taxon>Hexapoda</taxon>
        <taxon>Insecta</taxon>
        <taxon>Pterygota</taxon>
        <taxon>Neoptera</taxon>
        <taxon>Endopterygota</taxon>
        <taxon>Coleoptera</taxon>
        <taxon>Polyphaga</taxon>
        <taxon>Cucujiformia</taxon>
        <taxon>Chrysomeloidea</taxon>
        <taxon>Chrysomelidae</taxon>
        <taxon>Galerucinae</taxon>
        <taxon>Alticini</taxon>
        <taxon>Phyllotreta</taxon>
    </lineage>
</organism>
<keyword evidence="3" id="KW-1185">Reference proteome</keyword>
<reference evidence="2" key="1">
    <citation type="submission" date="2022-01" db="EMBL/GenBank/DDBJ databases">
        <authorList>
            <person name="King R."/>
        </authorList>
    </citation>
    <scope>NUCLEOTIDE SEQUENCE</scope>
</reference>
<sequence length="48" mass="5416">MVAGVEVSSLPGVYRTDDSRPRPDNVRRTESKHSPATFRVPFFPRRSG</sequence>
<protein>
    <submittedName>
        <fullName evidence="2">Uncharacterized protein</fullName>
    </submittedName>
</protein>
<feature type="compositionally biased region" description="Basic and acidic residues" evidence="1">
    <location>
        <begin position="15"/>
        <end position="33"/>
    </location>
</feature>
<evidence type="ECO:0000313" key="3">
    <source>
        <dbReference type="Proteomes" id="UP001153712"/>
    </source>
</evidence>
<gene>
    <name evidence="2" type="ORF">PHYEVI_LOCUS9420</name>
</gene>
<dbReference type="EMBL" id="OU900099">
    <property type="protein sequence ID" value="CAG9863120.1"/>
    <property type="molecule type" value="Genomic_DNA"/>
</dbReference>
<dbReference type="Proteomes" id="UP001153712">
    <property type="component" value="Chromosome 6"/>
</dbReference>
<evidence type="ECO:0000313" key="2">
    <source>
        <dbReference type="EMBL" id="CAG9863120.1"/>
    </source>
</evidence>
<name>A0A9N9TXC9_PHYSR</name>